<reference evidence="10" key="1">
    <citation type="journal article" date="2019" name="Int. J. Syst. Evol. Microbiol.">
        <title>The Global Catalogue of Microorganisms (GCM) 10K type strain sequencing project: providing services to taxonomists for standard genome sequencing and annotation.</title>
        <authorList>
            <consortium name="The Broad Institute Genomics Platform"/>
            <consortium name="The Broad Institute Genome Sequencing Center for Infectious Disease"/>
            <person name="Wu L."/>
            <person name="Ma J."/>
        </authorList>
    </citation>
    <scope>NUCLEOTIDE SEQUENCE [LARGE SCALE GENOMIC DNA]</scope>
    <source>
        <strain evidence="10">ICMP 19430</strain>
    </source>
</reference>
<dbReference type="PANTHER" id="PTHR46494:SF1">
    <property type="entry name" value="CORA FAMILY METAL ION TRANSPORTER (EUROFUNG)"/>
    <property type="match status" value="1"/>
</dbReference>
<dbReference type="Proteomes" id="UP001596484">
    <property type="component" value="Unassembled WGS sequence"/>
</dbReference>
<dbReference type="Pfam" id="PF01544">
    <property type="entry name" value="CorA"/>
    <property type="match status" value="1"/>
</dbReference>
<evidence type="ECO:0000256" key="7">
    <source>
        <dbReference type="ARBA" id="ARBA00023136"/>
    </source>
</evidence>
<sequence length="357" mass="39776">MPSMPSLRPTRRPSASAPARIPIPIARAIVDCAVYVDGERLPGKFTHSAALAEVRARGKGFAWVGLHAPDEYQMGSVAEVFGLHELTVEDAVHAHQRPKLELYDDLLFLVLRTVNYVEHESINTANEVVETGEIMIFVGADFVVTVRHGEHSGLAGVRALMEANPSRLALGPWAVLHAISDHVVDQYLAVTESVEKDVDLMEEEVFSPRTRVAIEQIYLLKREIVELRKSVNPLASPLQRLSQDATTGVPKEVRRYLRDVQDHHTIVAERIADFDEVLSTLVEAALAKVAVQQNTDMRKISAWVAIAAVPTMIAGIYGMNFDHMPELRWSFGYYLVVGVIVTVCTGLFVTFRRNHWL</sequence>
<proteinExistence type="inferred from homology"/>
<dbReference type="CDD" id="cd12830">
    <property type="entry name" value="MtCorA-like"/>
    <property type="match status" value="1"/>
</dbReference>
<feature type="transmembrane region" description="Helical" evidence="8">
    <location>
        <begin position="300"/>
        <end position="319"/>
    </location>
</feature>
<dbReference type="RefSeq" id="WP_378404878.1">
    <property type="nucleotide sequence ID" value="NZ_JBHTCS010000013.1"/>
</dbReference>
<keyword evidence="3" id="KW-0813">Transport</keyword>
<name>A0ABW2RXP2_9NOCA</name>
<organism evidence="9 10">
    <name type="scientific">Rhodococcus daqingensis</name>
    <dbReference type="NCBI Taxonomy" id="2479363"/>
    <lineage>
        <taxon>Bacteria</taxon>
        <taxon>Bacillati</taxon>
        <taxon>Actinomycetota</taxon>
        <taxon>Actinomycetes</taxon>
        <taxon>Mycobacteriales</taxon>
        <taxon>Nocardiaceae</taxon>
        <taxon>Rhodococcus</taxon>
    </lineage>
</organism>
<dbReference type="InterPro" id="IPR045863">
    <property type="entry name" value="CorA_TM1_TM2"/>
</dbReference>
<dbReference type="InterPro" id="IPR002523">
    <property type="entry name" value="MgTranspt_CorA/ZnTranspt_ZntB"/>
</dbReference>
<feature type="transmembrane region" description="Helical" evidence="8">
    <location>
        <begin position="331"/>
        <end position="351"/>
    </location>
</feature>
<evidence type="ECO:0000313" key="9">
    <source>
        <dbReference type="EMBL" id="MFC7448633.1"/>
    </source>
</evidence>
<dbReference type="Gene3D" id="3.30.460.20">
    <property type="entry name" value="CorA soluble domain-like"/>
    <property type="match status" value="1"/>
</dbReference>
<comment type="similarity">
    <text evidence="2">Belongs to the CorA metal ion transporter (MIT) (TC 1.A.35) family.</text>
</comment>
<dbReference type="EMBL" id="JBHTCS010000013">
    <property type="protein sequence ID" value="MFC7448633.1"/>
    <property type="molecule type" value="Genomic_DNA"/>
</dbReference>
<protein>
    <submittedName>
        <fullName evidence="9">Magnesium and cobalt transport protein CorA</fullName>
    </submittedName>
</protein>
<evidence type="ECO:0000313" key="10">
    <source>
        <dbReference type="Proteomes" id="UP001596484"/>
    </source>
</evidence>
<dbReference type="SUPFAM" id="SSF144083">
    <property type="entry name" value="Magnesium transport protein CorA, transmembrane region"/>
    <property type="match status" value="1"/>
</dbReference>
<gene>
    <name evidence="9" type="ORF">ACFQS9_12110</name>
</gene>
<dbReference type="InterPro" id="IPR045861">
    <property type="entry name" value="CorA_cytoplasmic_dom"/>
</dbReference>
<dbReference type="PANTHER" id="PTHR46494">
    <property type="entry name" value="CORA FAMILY METAL ION TRANSPORTER (EUROFUNG)"/>
    <property type="match status" value="1"/>
</dbReference>
<keyword evidence="7 8" id="KW-0472">Membrane</keyword>
<evidence type="ECO:0000256" key="5">
    <source>
        <dbReference type="ARBA" id="ARBA00022692"/>
    </source>
</evidence>
<dbReference type="SUPFAM" id="SSF143865">
    <property type="entry name" value="CorA soluble domain-like"/>
    <property type="match status" value="1"/>
</dbReference>
<evidence type="ECO:0000256" key="6">
    <source>
        <dbReference type="ARBA" id="ARBA00022989"/>
    </source>
</evidence>
<keyword evidence="5 8" id="KW-0812">Transmembrane</keyword>
<comment type="caution">
    <text evidence="9">The sequence shown here is derived from an EMBL/GenBank/DDBJ whole genome shotgun (WGS) entry which is preliminary data.</text>
</comment>
<evidence type="ECO:0000256" key="4">
    <source>
        <dbReference type="ARBA" id="ARBA00022475"/>
    </source>
</evidence>
<keyword evidence="4" id="KW-1003">Cell membrane</keyword>
<comment type="subcellular location">
    <subcellularLocation>
        <location evidence="1">Cell membrane</location>
        <topology evidence="1">Multi-pass membrane protein</topology>
    </subcellularLocation>
</comment>
<evidence type="ECO:0000256" key="2">
    <source>
        <dbReference type="ARBA" id="ARBA00009765"/>
    </source>
</evidence>
<accession>A0ABW2RXP2</accession>
<evidence type="ECO:0000256" key="3">
    <source>
        <dbReference type="ARBA" id="ARBA00022448"/>
    </source>
</evidence>
<keyword evidence="6 8" id="KW-1133">Transmembrane helix</keyword>
<evidence type="ECO:0000256" key="1">
    <source>
        <dbReference type="ARBA" id="ARBA00004651"/>
    </source>
</evidence>
<dbReference type="Gene3D" id="1.20.58.340">
    <property type="entry name" value="Magnesium transport protein CorA, transmembrane region"/>
    <property type="match status" value="2"/>
</dbReference>
<evidence type="ECO:0000256" key="8">
    <source>
        <dbReference type="SAM" id="Phobius"/>
    </source>
</evidence>
<keyword evidence="10" id="KW-1185">Reference proteome</keyword>